<dbReference type="eggNOG" id="ENOG502SD67">
    <property type="taxonomic scope" value="Eukaryota"/>
</dbReference>
<proteinExistence type="predicted"/>
<reference evidence="6 7" key="1">
    <citation type="journal article" date="2010" name="Nat. Biotechnol.">
        <title>Genome sequence of the model mushroom Schizophyllum commune.</title>
        <authorList>
            <person name="Ohm R.A."/>
            <person name="de Jong J.F."/>
            <person name="Lugones L.G."/>
            <person name="Aerts A."/>
            <person name="Kothe E."/>
            <person name="Stajich J.E."/>
            <person name="de Vries R.P."/>
            <person name="Record E."/>
            <person name="Levasseur A."/>
            <person name="Baker S.E."/>
            <person name="Bartholomew K.A."/>
            <person name="Coutinho P.M."/>
            <person name="Erdmann S."/>
            <person name="Fowler T.J."/>
            <person name="Gathman A.C."/>
            <person name="Lombard V."/>
            <person name="Henrissat B."/>
            <person name="Knabe N."/>
            <person name="Kuees U."/>
            <person name="Lilly W.W."/>
            <person name="Lindquist E."/>
            <person name="Lucas S."/>
            <person name="Magnuson J.K."/>
            <person name="Piumi F."/>
            <person name="Raudaskoski M."/>
            <person name="Salamov A."/>
            <person name="Schmutz J."/>
            <person name="Schwarze F.W.M.R."/>
            <person name="vanKuyk P.A."/>
            <person name="Horton J.S."/>
            <person name="Grigoriev I.V."/>
            <person name="Woesten H.A.B."/>
        </authorList>
    </citation>
    <scope>NUCLEOTIDE SEQUENCE [LARGE SCALE GENOMIC DNA]</scope>
    <source>
        <strain evidence="7">H4-8 / FGSC 9210</strain>
    </source>
</reference>
<dbReference type="InParanoid" id="D8PKV3"/>
<evidence type="ECO:0000313" key="6">
    <source>
        <dbReference type="EMBL" id="EFJ03326.1"/>
    </source>
</evidence>
<evidence type="ECO:0000256" key="1">
    <source>
        <dbReference type="ARBA" id="ARBA00022723"/>
    </source>
</evidence>
<dbReference type="GO" id="GO:0008270">
    <property type="term" value="F:zinc ion binding"/>
    <property type="evidence" value="ECO:0007669"/>
    <property type="project" value="UniProtKB-KW"/>
</dbReference>
<keyword evidence="1" id="KW-0479">Metal-binding</keyword>
<sequence length="540" mass="61877">MKDLVLPPNFTLPSLSLVREQAEQAQKDMRDARDPLSPDFVDVPSGIMRVRHALYLARQFLHLFKFAVYCHIDDIPDDLLPECIWACERFVDAINMSTLEGVQVMTPELLPTGSTDQAGMKVPGPDLRYLLVQNTREKALWMYLQPEVDKPVESIRLYNAMHKTNEEIHKMTLEDHLAVPGALYAYATALARARTDDGEAKKLLLRAASPASGLDVRYTAQCKAYLARVLRRLGEVEEAKKLEKWCINWFKKNPFGVDDRTLITMFTTDLDPRTDPVLLGLGGSKWLEGRKQTLKTQDRLGRLCRNCNKREPQVKLMQCSRCKHMYYCSRECQVANHKYHKDFCKDMANSMARAAELKASGKTEDARRAERWTEFQKLNGHPADTTLLVSALGLHRDLSRSRTHIVIRAVEHQPRAKHPFDYFRFTYVGVFKMEDVYPEIEGAMALRPGEGRQWIGEMLEEFDATQTGTKSFFPIFHLSFSPDREHVPAWLAHGGMSKGALDTLPYDPYWRQKINRLGSPPKQIAPLFVRKGIQDAEHIF</sequence>
<dbReference type="Proteomes" id="UP000007431">
    <property type="component" value="Unassembled WGS sequence"/>
</dbReference>
<dbReference type="VEuPathDB" id="FungiDB:SCHCODRAFT_02624021"/>
<evidence type="ECO:0000256" key="2">
    <source>
        <dbReference type="ARBA" id="ARBA00022771"/>
    </source>
</evidence>
<dbReference type="InterPro" id="IPR002893">
    <property type="entry name" value="Znf_MYND"/>
</dbReference>
<keyword evidence="7" id="KW-1185">Reference proteome</keyword>
<name>D8PKV3_SCHCM</name>
<evidence type="ECO:0000313" key="7">
    <source>
        <dbReference type="Proteomes" id="UP000007431"/>
    </source>
</evidence>
<evidence type="ECO:0000259" key="5">
    <source>
        <dbReference type="PROSITE" id="PS50865"/>
    </source>
</evidence>
<dbReference type="HOGENOM" id="CLU_039337_0_0_1"/>
<dbReference type="SUPFAM" id="SSF144232">
    <property type="entry name" value="HIT/MYND zinc finger-like"/>
    <property type="match status" value="1"/>
</dbReference>
<dbReference type="OrthoDB" id="2931494at2759"/>
<feature type="domain" description="MYND-type" evidence="5">
    <location>
        <begin position="304"/>
        <end position="344"/>
    </location>
</feature>
<protein>
    <recommendedName>
        <fullName evidence="5">MYND-type domain-containing protein</fullName>
    </recommendedName>
</protein>
<dbReference type="GeneID" id="9588575"/>
<dbReference type="PROSITE" id="PS01360">
    <property type="entry name" value="ZF_MYND_1"/>
    <property type="match status" value="1"/>
</dbReference>
<dbReference type="AlphaFoldDB" id="D8PKV3"/>
<evidence type="ECO:0000256" key="4">
    <source>
        <dbReference type="PROSITE-ProRule" id="PRU00134"/>
    </source>
</evidence>
<accession>D8PKV3</accession>
<feature type="non-terminal residue" evidence="6">
    <location>
        <position position="540"/>
    </location>
</feature>
<dbReference type="OMA" id="YFCAVED"/>
<dbReference type="PROSITE" id="PS50865">
    <property type="entry name" value="ZF_MYND_2"/>
    <property type="match status" value="1"/>
</dbReference>
<dbReference type="KEGG" id="scm:SCHCO_02624021"/>
<dbReference type="Gene3D" id="6.10.140.2220">
    <property type="match status" value="1"/>
</dbReference>
<dbReference type="Pfam" id="PF01753">
    <property type="entry name" value="zf-MYND"/>
    <property type="match status" value="1"/>
</dbReference>
<dbReference type="EMBL" id="GL377302">
    <property type="protein sequence ID" value="EFJ03326.1"/>
    <property type="molecule type" value="Genomic_DNA"/>
</dbReference>
<keyword evidence="3" id="KW-0862">Zinc</keyword>
<gene>
    <name evidence="6" type="ORF">SCHCODRAFT_103192</name>
</gene>
<organism evidence="7">
    <name type="scientific">Schizophyllum commune (strain H4-8 / FGSC 9210)</name>
    <name type="common">Split gill fungus</name>
    <dbReference type="NCBI Taxonomy" id="578458"/>
    <lineage>
        <taxon>Eukaryota</taxon>
        <taxon>Fungi</taxon>
        <taxon>Dikarya</taxon>
        <taxon>Basidiomycota</taxon>
        <taxon>Agaricomycotina</taxon>
        <taxon>Agaricomycetes</taxon>
        <taxon>Agaricomycetidae</taxon>
        <taxon>Agaricales</taxon>
        <taxon>Schizophyllaceae</taxon>
        <taxon>Schizophyllum</taxon>
    </lineage>
</organism>
<evidence type="ECO:0000256" key="3">
    <source>
        <dbReference type="ARBA" id="ARBA00022833"/>
    </source>
</evidence>
<keyword evidence="2 4" id="KW-0863">Zinc-finger</keyword>